<keyword evidence="5" id="KW-0804">Transcription</keyword>
<dbReference type="InterPro" id="IPR001789">
    <property type="entry name" value="Sig_transdc_resp-reg_receiver"/>
</dbReference>
<dbReference type="PROSITE" id="PS50043">
    <property type="entry name" value="HTH_LUXR_2"/>
    <property type="match status" value="1"/>
</dbReference>
<evidence type="ECO:0000256" key="3">
    <source>
        <dbReference type="ARBA" id="ARBA00023015"/>
    </source>
</evidence>
<dbReference type="SMART" id="SM00448">
    <property type="entry name" value="REC"/>
    <property type="match status" value="1"/>
</dbReference>
<geneLocation type="plasmid" evidence="9 10">
    <name>pYZ1</name>
</geneLocation>
<keyword evidence="3" id="KW-0805">Transcription regulation</keyword>
<dbReference type="GO" id="GO:0003677">
    <property type="term" value="F:DNA binding"/>
    <property type="evidence" value="ECO:0007669"/>
    <property type="project" value="UniProtKB-KW"/>
</dbReference>
<feature type="modified residue" description="4-aspartylphosphate" evidence="6">
    <location>
        <position position="68"/>
    </location>
</feature>
<dbReference type="InterPro" id="IPR036388">
    <property type="entry name" value="WH-like_DNA-bd_sf"/>
</dbReference>
<evidence type="ECO:0000256" key="6">
    <source>
        <dbReference type="PROSITE-ProRule" id="PRU00169"/>
    </source>
</evidence>
<dbReference type="GO" id="GO:0000160">
    <property type="term" value="P:phosphorelay signal transduction system"/>
    <property type="evidence" value="ECO:0007669"/>
    <property type="project" value="UniProtKB-KW"/>
</dbReference>
<evidence type="ECO:0000256" key="1">
    <source>
        <dbReference type="ARBA" id="ARBA00022553"/>
    </source>
</evidence>
<dbReference type="SUPFAM" id="SSF52172">
    <property type="entry name" value="CheY-like"/>
    <property type="match status" value="1"/>
</dbReference>
<gene>
    <name evidence="9" type="ORF">A6A40_17065</name>
</gene>
<dbReference type="SUPFAM" id="SSF46894">
    <property type="entry name" value="C-terminal effector domain of the bipartite response regulators"/>
    <property type="match status" value="1"/>
</dbReference>
<dbReference type="GO" id="GO:0006355">
    <property type="term" value="P:regulation of DNA-templated transcription"/>
    <property type="evidence" value="ECO:0007669"/>
    <property type="project" value="InterPro"/>
</dbReference>
<evidence type="ECO:0000256" key="5">
    <source>
        <dbReference type="ARBA" id="ARBA00023163"/>
    </source>
</evidence>
<dbReference type="Gene3D" id="3.40.50.2300">
    <property type="match status" value="1"/>
</dbReference>
<dbReference type="Pfam" id="PF00072">
    <property type="entry name" value="Response_reg"/>
    <property type="match status" value="1"/>
</dbReference>
<dbReference type="SMART" id="SM00421">
    <property type="entry name" value="HTH_LUXR"/>
    <property type="match status" value="1"/>
</dbReference>
<evidence type="ECO:0000313" key="9">
    <source>
        <dbReference type="EMBL" id="AWB06764.1"/>
    </source>
</evidence>
<dbReference type="CDD" id="cd17537">
    <property type="entry name" value="REC_FixJ"/>
    <property type="match status" value="1"/>
</dbReference>
<proteinExistence type="predicted"/>
<dbReference type="RefSeq" id="WP_108547070.1">
    <property type="nucleotide sequence ID" value="NZ_CP028902.1"/>
</dbReference>
<dbReference type="PANTHER" id="PTHR44688:SF16">
    <property type="entry name" value="DNA-BINDING TRANSCRIPTIONAL ACTIVATOR DEVR_DOSR"/>
    <property type="match status" value="1"/>
</dbReference>
<keyword evidence="9" id="KW-0614">Plasmid</keyword>
<dbReference type="Gene3D" id="1.10.10.10">
    <property type="entry name" value="Winged helix-like DNA-binding domain superfamily/Winged helix DNA-binding domain"/>
    <property type="match status" value="1"/>
</dbReference>
<dbReference type="Pfam" id="PF00196">
    <property type="entry name" value="GerE"/>
    <property type="match status" value="1"/>
</dbReference>
<name>A0A2R4VQN7_9PROT</name>
<keyword evidence="1 6" id="KW-0597">Phosphoprotein</keyword>
<evidence type="ECO:0000256" key="2">
    <source>
        <dbReference type="ARBA" id="ARBA00023012"/>
    </source>
</evidence>
<dbReference type="FunFam" id="3.40.50.2300:FF:000018">
    <property type="entry name" value="DNA-binding transcriptional regulator NtrC"/>
    <property type="match status" value="1"/>
</dbReference>
<evidence type="ECO:0000259" key="7">
    <source>
        <dbReference type="PROSITE" id="PS50043"/>
    </source>
</evidence>
<keyword evidence="10" id="KW-1185">Reference proteome</keyword>
<dbReference type="EMBL" id="CP028902">
    <property type="protein sequence ID" value="AWB06764.1"/>
    <property type="molecule type" value="Genomic_DNA"/>
</dbReference>
<sequence length="218" mass="24022">MHPATAGRPAEQSPSDRRIVLIVDDDPLLRSSLDSLFRSVGLETRLFASAQDVMDAQFSDATCCIVMDIRMPRMSGLEFQAQLNARGIRVPIIFITGHGDIPMSVKAMKAGAFDFMTKPFRDQEMLDTVEAALTRDGERRSQDRVLADGRARYDSLTPREREVLAGVTRGLLNKQVAAELGISEITVKLHRSSLMKKLGVRAVADLVRLAEALGINRG</sequence>
<dbReference type="KEGG" id="ahu:A6A40_17065"/>
<keyword evidence="4 9" id="KW-0238">DNA-binding</keyword>
<evidence type="ECO:0000259" key="8">
    <source>
        <dbReference type="PROSITE" id="PS50110"/>
    </source>
</evidence>
<dbReference type="AlphaFoldDB" id="A0A2R4VQN7"/>
<feature type="domain" description="Response regulatory" evidence="8">
    <location>
        <begin position="19"/>
        <end position="133"/>
    </location>
</feature>
<evidence type="ECO:0000313" key="10">
    <source>
        <dbReference type="Proteomes" id="UP000077405"/>
    </source>
</evidence>
<keyword evidence="2" id="KW-0902">Two-component regulatory system</keyword>
<reference evidence="9 10" key="1">
    <citation type="submission" date="2018-04" db="EMBL/GenBank/DDBJ databases">
        <title>Complete genome sequence of the nitrogen-fixing bacterium Azospirillum humicireducens type strain SgZ-5.</title>
        <authorList>
            <person name="Yu Z."/>
        </authorList>
    </citation>
    <scope>NUCLEOTIDE SEQUENCE [LARGE SCALE GENOMIC DNA]</scope>
    <source>
        <strain evidence="9 10">SgZ-5</strain>
        <plasmid evidence="9 10">pYZ1</plasmid>
    </source>
</reference>
<dbReference type="InterPro" id="IPR000792">
    <property type="entry name" value="Tscrpt_reg_LuxR_C"/>
</dbReference>
<dbReference type="CDD" id="cd06170">
    <property type="entry name" value="LuxR_C_like"/>
    <property type="match status" value="1"/>
</dbReference>
<dbReference type="Proteomes" id="UP000077405">
    <property type="component" value="Plasmid pYZ1"/>
</dbReference>
<feature type="domain" description="HTH luxR-type" evidence="7">
    <location>
        <begin position="149"/>
        <end position="214"/>
    </location>
</feature>
<dbReference type="OrthoDB" id="9782655at2"/>
<organism evidence="9 10">
    <name type="scientific">Azospirillum humicireducens</name>
    <dbReference type="NCBI Taxonomy" id="1226968"/>
    <lineage>
        <taxon>Bacteria</taxon>
        <taxon>Pseudomonadati</taxon>
        <taxon>Pseudomonadota</taxon>
        <taxon>Alphaproteobacteria</taxon>
        <taxon>Rhodospirillales</taxon>
        <taxon>Azospirillaceae</taxon>
        <taxon>Azospirillum</taxon>
    </lineage>
</organism>
<dbReference type="PROSITE" id="PS00622">
    <property type="entry name" value="HTH_LUXR_1"/>
    <property type="match status" value="1"/>
</dbReference>
<dbReference type="InterPro" id="IPR016032">
    <property type="entry name" value="Sig_transdc_resp-reg_C-effctor"/>
</dbReference>
<dbReference type="PRINTS" id="PR00038">
    <property type="entry name" value="HTHLUXR"/>
</dbReference>
<dbReference type="PROSITE" id="PS50110">
    <property type="entry name" value="RESPONSE_REGULATORY"/>
    <property type="match status" value="1"/>
</dbReference>
<dbReference type="InterPro" id="IPR011006">
    <property type="entry name" value="CheY-like_superfamily"/>
</dbReference>
<accession>A0A2R4VQN7</accession>
<protein>
    <submittedName>
        <fullName evidence="9">DNA-binding response regulator</fullName>
    </submittedName>
</protein>
<dbReference type="PANTHER" id="PTHR44688">
    <property type="entry name" value="DNA-BINDING TRANSCRIPTIONAL ACTIVATOR DEVR_DOSR"/>
    <property type="match status" value="1"/>
</dbReference>
<evidence type="ECO:0000256" key="4">
    <source>
        <dbReference type="ARBA" id="ARBA00023125"/>
    </source>
</evidence>